<evidence type="ECO:0000256" key="7">
    <source>
        <dbReference type="ARBA" id="ARBA00022840"/>
    </source>
</evidence>
<dbReference type="RefSeq" id="XP_056699604.1">
    <property type="nucleotide sequence ID" value="XM_056843626.1"/>
</dbReference>
<evidence type="ECO:0000256" key="4">
    <source>
        <dbReference type="ARBA" id="ARBA00022737"/>
    </source>
</evidence>
<dbReference type="GeneID" id="110804410"/>
<evidence type="ECO:0000256" key="8">
    <source>
        <dbReference type="ARBA" id="ARBA00022884"/>
    </source>
</evidence>
<reference evidence="12 13" key="2">
    <citation type="submission" date="2025-05" db="UniProtKB">
        <authorList>
            <consortium name="RefSeq"/>
        </authorList>
    </citation>
    <scope>IDENTIFICATION</scope>
    <source>
        <tissue evidence="12 13">Leaf</tissue>
    </source>
</reference>
<evidence type="ECO:0000256" key="9">
    <source>
        <dbReference type="ARBA" id="ARBA00023242"/>
    </source>
</evidence>
<evidence type="ECO:0000256" key="1">
    <source>
        <dbReference type="ARBA" id="ARBA00004123"/>
    </source>
</evidence>
<keyword evidence="2" id="KW-0507">mRNA processing</keyword>
<dbReference type="InterPro" id="IPR029056">
    <property type="entry name" value="Ribokinase-like"/>
</dbReference>
<dbReference type="InterPro" id="IPR050374">
    <property type="entry name" value="RRT5_SRSF_SR"/>
</dbReference>
<comment type="subcellular location">
    <subcellularLocation>
        <location evidence="1">Nucleus</location>
    </subcellularLocation>
</comment>
<dbReference type="Gene3D" id="3.30.70.330">
    <property type="match status" value="1"/>
</dbReference>
<evidence type="ECO:0000256" key="2">
    <source>
        <dbReference type="ARBA" id="ARBA00022664"/>
    </source>
</evidence>
<dbReference type="Gene3D" id="3.40.1190.20">
    <property type="match status" value="1"/>
</dbReference>
<reference evidence="11" key="1">
    <citation type="journal article" date="2021" name="Nat. Commun.">
        <title>Genomic analyses provide insights into spinach domestication and the genetic basis of agronomic traits.</title>
        <authorList>
            <person name="Cai X."/>
            <person name="Sun X."/>
            <person name="Xu C."/>
            <person name="Sun H."/>
            <person name="Wang X."/>
            <person name="Ge C."/>
            <person name="Zhang Z."/>
            <person name="Wang Q."/>
            <person name="Fei Z."/>
            <person name="Jiao C."/>
            <person name="Wang Q."/>
        </authorList>
    </citation>
    <scope>NUCLEOTIDE SEQUENCE [LARGE SCALE GENOMIC DNA]</scope>
    <source>
        <strain evidence="11">cv. Varoflay</strain>
    </source>
</reference>
<evidence type="ECO:0000256" key="3">
    <source>
        <dbReference type="ARBA" id="ARBA00022679"/>
    </source>
</evidence>
<evidence type="ECO:0000313" key="13">
    <source>
        <dbReference type="RefSeq" id="XP_056699603.1"/>
    </source>
</evidence>
<evidence type="ECO:0000313" key="11">
    <source>
        <dbReference type="Proteomes" id="UP000813463"/>
    </source>
</evidence>
<keyword evidence="6" id="KW-0418">Kinase</keyword>
<accession>A0ABM3RVF1</accession>
<dbReference type="InterPro" id="IPR012677">
    <property type="entry name" value="Nucleotide-bd_a/b_plait_sf"/>
</dbReference>
<keyword evidence="8" id="KW-0694">RNA-binding</keyword>
<evidence type="ECO:0000256" key="6">
    <source>
        <dbReference type="ARBA" id="ARBA00022777"/>
    </source>
</evidence>
<keyword evidence="9" id="KW-0539">Nucleus</keyword>
<dbReference type="RefSeq" id="XP_056699602.1">
    <property type="nucleotide sequence ID" value="XM_056843624.1"/>
</dbReference>
<proteinExistence type="predicted"/>
<evidence type="ECO:0000256" key="10">
    <source>
        <dbReference type="SAM" id="MobiDB-lite"/>
    </source>
</evidence>
<evidence type="ECO:0000256" key="5">
    <source>
        <dbReference type="ARBA" id="ARBA00022741"/>
    </source>
</evidence>
<keyword evidence="5" id="KW-0547">Nucleotide-binding</keyword>
<dbReference type="InterPro" id="IPR035979">
    <property type="entry name" value="RBD_domain_sf"/>
</dbReference>
<name>A0ABM3RVF1_SPIOL</name>
<feature type="region of interest" description="Disordered" evidence="10">
    <location>
        <begin position="164"/>
        <end position="188"/>
    </location>
</feature>
<sequence length="207" mass="24140">MRFHPGARTALAFITLRVDGDRIFLFFRNPCADMLLQESELDKDLLEKAKILLCFNEFDRETLQISSSCCNGYSEEAAEGDLGHVFWRGTPGVVEYANYNDMKRAFRKLDNSEFRNAFSRTYIRVREDSRSLSLDDRSRSRSYNRGCNYSRSCSRNHSISPRRNLRRCYSRSPSKSRSRSPSRSRSSLMLGLHGSRTFQLLHLKTFY</sequence>
<evidence type="ECO:0000313" key="12">
    <source>
        <dbReference type="RefSeq" id="XP_056699602.1"/>
    </source>
</evidence>
<keyword evidence="4" id="KW-0677">Repeat</keyword>
<feature type="compositionally biased region" description="Basic residues" evidence="10">
    <location>
        <begin position="164"/>
        <end position="182"/>
    </location>
</feature>
<evidence type="ECO:0000313" key="14">
    <source>
        <dbReference type="RefSeq" id="XP_056699604.1"/>
    </source>
</evidence>
<dbReference type="SUPFAM" id="SSF53613">
    <property type="entry name" value="Ribokinase-like"/>
    <property type="match status" value="1"/>
</dbReference>
<dbReference type="SUPFAM" id="SSF54928">
    <property type="entry name" value="RNA-binding domain, RBD"/>
    <property type="match status" value="1"/>
</dbReference>
<dbReference type="Gene3D" id="2.20.150.10">
    <property type="entry name" value="putative 5-dehydro-2- deoxygluconokinase"/>
    <property type="match status" value="1"/>
</dbReference>
<dbReference type="RefSeq" id="XP_056699603.1">
    <property type="nucleotide sequence ID" value="XM_056843625.1"/>
</dbReference>
<gene>
    <name evidence="12 13 14" type="primary">LOC110804410</name>
</gene>
<keyword evidence="7" id="KW-0067">ATP-binding</keyword>
<dbReference type="Proteomes" id="UP000813463">
    <property type="component" value="Chromosome 4"/>
</dbReference>
<dbReference type="PANTHER" id="PTHR23003">
    <property type="entry name" value="RNA RECOGNITION MOTIF RRM DOMAIN CONTAINING PROTEIN"/>
    <property type="match status" value="1"/>
</dbReference>
<dbReference type="InterPro" id="IPR023314">
    <property type="entry name" value="Myo_inos_IolC-like_sf"/>
</dbReference>
<keyword evidence="11" id="KW-1185">Reference proteome</keyword>
<keyword evidence="3" id="KW-0808">Transferase</keyword>
<dbReference type="PANTHER" id="PTHR23003:SF62">
    <property type="entry name" value="SERINE_ARGININE (SR)-TYPE SHUTTLING MRNA BINDING PROTEIN NPL3"/>
    <property type="match status" value="1"/>
</dbReference>
<organism evidence="11 14">
    <name type="scientific">Spinacia oleracea</name>
    <name type="common">Spinach</name>
    <dbReference type="NCBI Taxonomy" id="3562"/>
    <lineage>
        <taxon>Eukaryota</taxon>
        <taxon>Viridiplantae</taxon>
        <taxon>Streptophyta</taxon>
        <taxon>Embryophyta</taxon>
        <taxon>Tracheophyta</taxon>
        <taxon>Spermatophyta</taxon>
        <taxon>Magnoliopsida</taxon>
        <taxon>eudicotyledons</taxon>
        <taxon>Gunneridae</taxon>
        <taxon>Pentapetalae</taxon>
        <taxon>Caryophyllales</taxon>
        <taxon>Chenopodiaceae</taxon>
        <taxon>Chenopodioideae</taxon>
        <taxon>Anserineae</taxon>
        <taxon>Spinacia</taxon>
    </lineage>
</organism>
<protein>
    <submittedName>
        <fullName evidence="12 13">Uncharacterized protein isoform X1</fullName>
    </submittedName>
</protein>